<reference evidence="3" key="1">
    <citation type="submission" date="2016-10" db="EMBL/GenBank/DDBJ databases">
        <authorList>
            <person name="Varghese N."/>
        </authorList>
    </citation>
    <scope>NUCLEOTIDE SEQUENCE [LARGE SCALE GENOMIC DNA]</scope>
    <source>
        <strain evidence="3">DSM 20406</strain>
    </source>
</reference>
<accession>A0A1H6SLS4</accession>
<protein>
    <submittedName>
        <fullName evidence="2">Type IV secretory system Conjugative DNA transfer</fullName>
    </submittedName>
</protein>
<feature type="transmembrane region" description="Helical" evidence="1">
    <location>
        <begin position="50"/>
        <end position="70"/>
    </location>
</feature>
<dbReference type="InterPro" id="IPR003688">
    <property type="entry name" value="TraG/VirD4"/>
</dbReference>
<dbReference type="EMBL" id="FNYK01000015">
    <property type="protein sequence ID" value="SEI66844.1"/>
    <property type="molecule type" value="Genomic_DNA"/>
</dbReference>
<keyword evidence="3" id="KW-1185">Reference proteome</keyword>
<dbReference type="Gene3D" id="3.40.50.300">
    <property type="entry name" value="P-loop containing nucleotide triphosphate hydrolases"/>
    <property type="match status" value="1"/>
</dbReference>
<dbReference type="GO" id="GO:0016020">
    <property type="term" value="C:membrane"/>
    <property type="evidence" value="ECO:0007669"/>
    <property type="project" value="InterPro"/>
</dbReference>
<evidence type="ECO:0000313" key="2">
    <source>
        <dbReference type="EMBL" id="SEI66844.1"/>
    </source>
</evidence>
<dbReference type="CDD" id="cd01127">
    <property type="entry name" value="TrwB_TraG_TraD_VirD4"/>
    <property type="match status" value="1"/>
</dbReference>
<evidence type="ECO:0000313" key="3">
    <source>
        <dbReference type="Proteomes" id="UP000183028"/>
    </source>
</evidence>
<dbReference type="Pfam" id="PF02534">
    <property type="entry name" value="T4SS-DNA_transf"/>
    <property type="match status" value="1"/>
</dbReference>
<dbReference type="AlphaFoldDB" id="A0A1H6SLS4"/>
<dbReference type="OrthoDB" id="9766496at2"/>
<feature type="transmembrane region" description="Helical" evidence="1">
    <location>
        <begin position="7"/>
        <end position="30"/>
    </location>
</feature>
<keyword evidence="1" id="KW-0812">Transmembrane</keyword>
<dbReference type="Proteomes" id="UP000183028">
    <property type="component" value="Unassembled WGS sequence"/>
</dbReference>
<keyword evidence="1" id="KW-0472">Membrane</keyword>
<dbReference type="InterPro" id="IPR027417">
    <property type="entry name" value="P-loop_NTPase"/>
</dbReference>
<gene>
    <name evidence="2" type="ORF">SAMN04487834_101547</name>
</gene>
<evidence type="ECO:0000256" key="1">
    <source>
        <dbReference type="SAM" id="Phobius"/>
    </source>
</evidence>
<keyword evidence="1" id="KW-1133">Transmembrane helix</keyword>
<dbReference type="RefSeq" id="WP_074731767.1">
    <property type="nucleotide sequence ID" value="NZ_FNYK01000015.1"/>
</dbReference>
<name>A0A1H6SLS4_9FIRM</name>
<proteinExistence type="predicted"/>
<sequence length="367" mass="42555">MRKITGYTAATVIALFLSYTGFANLVKVLHYKQLDGLTFNYELLFFRHDGRLFVVATIIGLLPLFYYLTVRFHEKYRLSRREDREDFNELMTKRQARKKYLPLTFSREGIYLTARDKLQIRETPLRKKWNAALDDRITQHPQLQGLEHLKMQTRMKWTIGDNDQYFRAGFPVMSRKNRIWVDPTDSHSLTLGTTNSGKTMSVILPLINVVRMAGESAVVIDMKGELSQLTYDDLVADGYRVLMLDFITPEDSDGWNPLHMAWIRYRDEKHRAEKVKRKLEKKLRKERSRYILSMGSIDGFDAEKALGADDNGNPNYADGEIQAYPDYSAASEIVEDVCNSIMRPSKGSKDNDAKVNIKMQVLDKIRM</sequence>
<organism evidence="2 3">
    <name type="scientific">Sharpea azabuensis</name>
    <dbReference type="NCBI Taxonomy" id="322505"/>
    <lineage>
        <taxon>Bacteria</taxon>
        <taxon>Bacillati</taxon>
        <taxon>Bacillota</taxon>
        <taxon>Erysipelotrichia</taxon>
        <taxon>Erysipelotrichales</taxon>
        <taxon>Coprobacillaceae</taxon>
        <taxon>Sharpea</taxon>
    </lineage>
</organism>
<dbReference type="SUPFAM" id="SSF52540">
    <property type="entry name" value="P-loop containing nucleoside triphosphate hydrolases"/>
    <property type="match status" value="1"/>
</dbReference>